<evidence type="ECO:0000256" key="3">
    <source>
        <dbReference type="ARBA" id="ARBA00022801"/>
    </source>
</evidence>
<dbReference type="PIRSF" id="PIRSF001227">
    <property type="entry name" value="Pen_acylase"/>
    <property type="match status" value="1"/>
</dbReference>
<sequence length="734" mass="80490">MRLSSLILALAALPLVPLSLAQKPYTPTKGSEILWDTYGIPHLYAKSTADLFFLYGYAQAEAHGNLLLHAYGESRGRASEYFQATPASIKADTWVWTNSVPARSADWLKQQTPAFSGYLEAFAAGINAYAAKHPETLSEEAKRVLPITALDPIEHSQHFVHFTFVAGQRLAEPAITTATAATRVTAKLEEFKTDDDAGSNGWAIAPSHSASGKAMLLSNPHLAWAGNQSYFEAEFTAPGIHIYGATQVGLPVLRFAFNDNLGYTHTVNTIDAADLFRIKTTKLPDGSEGYLFDGKALAFEHETHTLKLRQADGTFAEKTLEIRRTIHGAVIKEDAGDPIALRVGGLDKPFMLEQYWQMSTAHNFAEFETALKRLQAPMYNVIYADKDGHIEYFFGGDVPRRSSGDVAYWAGIVPGDTSSTLWHDYLTYAELPKVIDPPNGYVQNTNEPPWDAAWPNNLDPKNYPPYMAPTFISFRTERSLHMLSEDKKISFESMLQKKLSTRAELADRILPDLLAAAAQYGTPQAKDAAAVLARWDRLTEADSKGAVLFYAWTRQFMGPAMSIQTNFAVPYSLADPMHTPGGLKDPAKAAAMLDAAATETMHDFGALDVAWGKVMKFEINSQSNGVVTAPRGPAIDGVSLPGNGGYGNMGVFRVVTYGPLKDGIRTPVHGDGYVAAIEFTSPPHAMMSLSYGDSSQPGSKFHTNQLPLLENKTMREALLNRRAVEAHLEKKENF</sequence>
<dbReference type="InterPro" id="IPR043146">
    <property type="entry name" value="Penicillin_amidase_N_B-knob"/>
</dbReference>
<evidence type="ECO:0000256" key="4">
    <source>
        <dbReference type="ARBA" id="ARBA00023145"/>
    </source>
</evidence>
<name>A0A1I6MZA3_9BACT</name>
<keyword evidence="6" id="KW-0106">Calcium</keyword>
<comment type="similarity">
    <text evidence="1">Belongs to the peptidase S45 family.</text>
</comment>
<evidence type="ECO:0000313" key="9">
    <source>
        <dbReference type="Proteomes" id="UP000199024"/>
    </source>
</evidence>
<dbReference type="GO" id="GO:0046872">
    <property type="term" value="F:metal ion binding"/>
    <property type="evidence" value="ECO:0007669"/>
    <property type="project" value="UniProtKB-KW"/>
</dbReference>
<reference evidence="8 9" key="1">
    <citation type="submission" date="2016-10" db="EMBL/GenBank/DDBJ databases">
        <authorList>
            <person name="de Groot N.N."/>
        </authorList>
    </citation>
    <scope>NUCLEOTIDE SEQUENCE [LARGE SCALE GENOMIC DNA]</scope>
    <source>
        <strain evidence="8 9">DSM 21001</strain>
    </source>
</reference>
<comment type="cofactor">
    <cofactor evidence="6">
        <name>Ca(2+)</name>
        <dbReference type="ChEBI" id="CHEBI:29108"/>
    </cofactor>
    <text evidence="6">Binds 1 Ca(2+) ion per dimer.</text>
</comment>
<evidence type="ECO:0000256" key="1">
    <source>
        <dbReference type="ARBA" id="ARBA00006586"/>
    </source>
</evidence>
<dbReference type="PANTHER" id="PTHR34218:SF3">
    <property type="entry name" value="ACYL-HOMOSERINE LACTONE ACYLASE PVDQ"/>
    <property type="match status" value="1"/>
</dbReference>
<dbReference type="PANTHER" id="PTHR34218">
    <property type="entry name" value="PEPTIDASE S45 PENICILLIN AMIDASE"/>
    <property type="match status" value="1"/>
</dbReference>
<dbReference type="InterPro" id="IPR043147">
    <property type="entry name" value="Penicillin_amidase_A-knob"/>
</dbReference>
<keyword evidence="6" id="KW-0479">Metal-binding</keyword>
<dbReference type="InterPro" id="IPR029055">
    <property type="entry name" value="Ntn_hydrolases_N"/>
</dbReference>
<dbReference type="InterPro" id="IPR002692">
    <property type="entry name" value="S45"/>
</dbReference>
<dbReference type="InterPro" id="IPR014395">
    <property type="entry name" value="Pen/GL7ACA/AHL_acylase"/>
</dbReference>
<feature type="binding site" evidence="6">
    <location>
        <position position="271"/>
    </location>
    <ligand>
        <name>Ca(2+)</name>
        <dbReference type="ChEBI" id="CHEBI:29108"/>
    </ligand>
</feature>
<dbReference type="AlphaFoldDB" id="A0A1I6MZA3"/>
<keyword evidence="2 7" id="KW-0732">Signal</keyword>
<dbReference type="Gene3D" id="1.10.1400.10">
    <property type="match status" value="1"/>
</dbReference>
<dbReference type="GO" id="GO:0016811">
    <property type="term" value="F:hydrolase activity, acting on carbon-nitrogen (but not peptide) bonds, in linear amides"/>
    <property type="evidence" value="ECO:0007669"/>
    <property type="project" value="InterPro"/>
</dbReference>
<gene>
    <name evidence="8" type="ORF">SAMN05421771_3979</name>
</gene>
<organism evidence="8 9">
    <name type="scientific">Granulicella pectinivorans</name>
    <dbReference type="NCBI Taxonomy" id="474950"/>
    <lineage>
        <taxon>Bacteria</taxon>
        <taxon>Pseudomonadati</taxon>
        <taxon>Acidobacteriota</taxon>
        <taxon>Terriglobia</taxon>
        <taxon>Terriglobales</taxon>
        <taxon>Acidobacteriaceae</taxon>
        <taxon>Granulicella</taxon>
    </lineage>
</organism>
<accession>A0A1I6MZA3</accession>
<evidence type="ECO:0000256" key="7">
    <source>
        <dbReference type="SAM" id="SignalP"/>
    </source>
</evidence>
<dbReference type="Pfam" id="PF01804">
    <property type="entry name" value="Penicil_amidase"/>
    <property type="match status" value="1"/>
</dbReference>
<evidence type="ECO:0000256" key="5">
    <source>
        <dbReference type="PIRSR" id="PIRSR001227-1"/>
    </source>
</evidence>
<keyword evidence="3" id="KW-0378">Hydrolase</keyword>
<keyword evidence="4" id="KW-0865">Zymogen</keyword>
<protein>
    <submittedName>
        <fullName evidence="8">Acyl-homoserine-lactone acylase</fullName>
    </submittedName>
</protein>
<dbReference type="STRING" id="474950.SAMN05421771_3979"/>
<evidence type="ECO:0000313" key="8">
    <source>
        <dbReference type="EMBL" id="SFS20967.1"/>
    </source>
</evidence>
<feature type="chain" id="PRO_5011774145" evidence="7">
    <location>
        <begin position="22"/>
        <end position="734"/>
    </location>
</feature>
<feature type="binding site" evidence="6">
    <location>
        <position position="274"/>
    </location>
    <ligand>
        <name>Ca(2+)</name>
        <dbReference type="ChEBI" id="CHEBI:29108"/>
    </ligand>
</feature>
<evidence type="ECO:0000256" key="2">
    <source>
        <dbReference type="ARBA" id="ARBA00022729"/>
    </source>
</evidence>
<dbReference type="Proteomes" id="UP000199024">
    <property type="component" value="Unassembled WGS sequence"/>
</dbReference>
<proteinExistence type="inferred from homology"/>
<dbReference type="Gene3D" id="3.60.20.10">
    <property type="entry name" value="Glutamine Phosphoribosylpyrophosphate, subunit 1, domain 1"/>
    <property type="match status" value="1"/>
</dbReference>
<dbReference type="Gene3D" id="2.30.120.10">
    <property type="match status" value="1"/>
</dbReference>
<dbReference type="EMBL" id="FOZL01000002">
    <property type="protein sequence ID" value="SFS20967.1"/>
    <property type="molecule type" value="Genomic_DNA"/>
</dbReference>
<dbReference type="RefSeq" id="WP_245782043.1">
    <property type="nucleotide sequence ID" value="NZ_FOZL01000002.1"/>
</dbReference>
<dbReference type="InterPro" id="IPR023343">
    <property type="entry name" value="Penicillin_amidase_dom1"/>
</dbReference>
<feature type="signal peptide" evidence="7">
    <location>
        <begin position="1"/>
        <end position="21"/>
    </location>
</feature>
<dbReference type="SUPFAM" id="SSF56235">
    <property type="entry name" value="N-terminal nucleophile aminohydrolases (Ntn hydrolases)"/>
    <property type="match status" value="1"/>
</dbReference>
<evidence type="ECO:0000256" key="6">
    <source>
        <dbReference type="PIRSR" id="PIRSR001227-2"/>
    </source>
</evidence>
<feature type="active site" description="Nucleophile" evidence="5">
    <location>
        <position position="199"/>
    </location>
</feature>
<dbReference type="GO" id="GO:0017000">
    <property type="term" value="P:antibiotic biosynthetic process"/>
    <property type="evidence" value="ECO:0007669"/>
    <property type="project" value="InterPro"/>
</dbReference>
<dbReference type="Gene3D" id="1.10.439.10">
    <property type="entry name" value="Penicillin Amidohydrolase, domain 1"/>
    <property type="match status" value="1"/>
</dbReference>
<keyword evidence="9" id="KW-1185">Reference proteome</keyword>